<dbReference type="OrthoDB" id="9803892at2"/>
<gene>
    <name evidence="8" type="ORF">SAMN05421850_108150</name>
</gene>
<sequence length="282" mass="29877">MTILVFGQTGQVAQELQEQADVLALGRDQADLSDPGLCAEAIRRAKPDVVINAAAYTAVDRAEQEEALATVVNGESPGAMARVCADLGIPFLHVSTDYVFDGSGSEPWRESDPVAPQNAYGRSKLAGEEAVRAAGGAHVILRTSWVFSAHGANFVKTMLRLSETRDALNVVDDQIGGPTPADAIAAALLEMAAQMQAGKAGGTYHFSGHPAVSWAGFAREIFSQARRDVSVTGIPSSEYPTPAARPLNSRLDCAKIRSDFGITPPDWTAGLARVLRQLECSE</sequence>
<comment type="cofactor">
    <cofactor evidence="6">
        <name>Mg(2+)</name>
        <dbReference type="ChEBI" id="CHEBI:18420"/>
    </cofactor>
    <text evidence="6">Binds 1 Mg(2+) ion per monomer.</text>
</comment>
<comment type="function">
    <text evidence="6">Catalyzes the reduction of dTDP-6-deoxy-L-lyxo-4-hexulose to yield dTDP-L-rhamnose.</text>
</comment>
<comment type="similarity">
    <text evidence="2 6">Belongs to the dTDP-4-dehydrorhamnose reductase family.</text>
</comment>
<dbReference type="InterPro" id="IPR036291">
    <property type="entry name" value="NAD(P)-bd_dom_sf"/>
</dbReference>
<proteinExistence type="inferred from homology"/>
<dbReference type="Gene3D" id="3.90.25.10">
    <property type="entry name" value="UDP-galactose 4-epimerase, domain 1"/>
    <property type="match status" value="1"/>
</dbReference>
<comment type="catalytic activity">
    <reaction evidence="5 6">
        <text>dTDP-beta-L-rhamnose + NADP(+) = dTDP-4-dehydro-beta-L-rhamnose + NADPH + H(+)</text>
        <dbReference type="Rhea" id="RHEA:21796"/>
        <dbReference type="ChEBI" id="CHEBI:15378"/>
        <dbReference type="ChEBI" id="CHEBI:57510"/>
        <dbReference type="ChEBI" id="CHEBI:57783"/>
        <dbReference type="ChEBI" id="CHEBI:58349"/>
        <dbReference type="ChEBI" id="CHEBI:62830"/>
        <dbReference type="EC" id="1.1.1.133"/>
    </reaction>
</comment>
<dbReference type="RefSeq" id="WP_090029537.1">
    <property type="nucleotide sequence ID" value="NZ_FNEB01000008.1"/>
</dbReference>
<dbReference type="GO" id="GO:0019305">
    <property type="term" value="P:dTDP-rhamnose biosynthetic process"/>
    <property type="evidence" value="ECO:0007669"/>
    <property type="project" value="UniProtKB-UniPathway"/>
</dbReference>
<protein>
    <recommendedName>
        <fullName evidence="4 6">dTDP-4-dehydrorhamnose reductase</fullName>
        <ecNumber evidence="3 6">1.1.1.133</ecNumber>
    </recommendedName>
</protein>
<dbReference type="STRING" id="490829.SAMN05421850_108150"/>
<dbReference type="PANTHER" id="PTHR10491:SF4">
    <property type="entry name" value="METHIONINE ADENOSYLTRANSFERASE 2 SUBUNIT BETA"/>
    <property type="match status" value="1"/>
</dbReference>
<dbReference type="GO" id="GO:0008831">
    <property type="term" value="F:dTDP-4-dehydrorhamnose reductase activity"/>
    <property type="evidence" value="ECO:0007669"/>
    <property type="project" value="UniProtKB-EC"/>
</dbReference>
<keyword evidence="6" id="KW-0560">Oxidoreductase</keyword>
<reference evidence="8 9" key="1">
    <citation type="submission" date="2016-10" db="EMBL/GenBank/DDBJ databases">
        <authorList>
            <person name="de Groot N.N."/>
        </authorList>
    </citation>
    <scope>NUCLEOTIDE SEQUENCE [LARGE SCALE GENOMIC DNA]</scope>
    <source>
        <strain evidence="8 9">DSM 28010</strain>
    </source>
</reference>
<dbReference type="UniPathway" id="UPA00124"/>
<organism evidence="8 9">
    <name type="scientific">Lutimaribacter saemankumensis</name>
    <dbReference type="NCBI Taxonomy" id="490829"/>
    <lineage>
        <taxon>Bacteria</taxon>
        <taxon>Pseudomonadati</taxon>
        <taxon>Pseudomonadota</taxon>
        <taxon>Alphaproteobacteria</taxon>
        <taxon>Rhodobacterales</taxon>
        <taxon>Roseobacteraceae</taxon>
        <taxon>Lutimaribacter</taxon>
    </lineage>
</organism>
<feature type="domain" description="RmlD-like substrate binding" evidence="7">
    <location>
        <begin position="1"/>
        <end position="278"/>
    </location>
</feature>
<dbReference type="InterPro" id="IPR005913">
    <property type="entry name" value="dTDP_dehydrorham_reduct"/>
</dbReference>
<evidence type="ECO:0000256" key="6">
    <source>
        <dbReference type="RuleBase" id="RU364082"/>
    </source>
</evidence>
<dbReference type="Gene3D" id="3.40.50.720">
    <property type="entry name" value="NAD(P)-binding Rossmann-like Domain"/>
    <property type="match status" value="1"/>
</dbReference>
<comment type="pathway">
    <text evidence="1 6">Carbohydrate biosynthesis; dTDP-L-rhamnose biosynthesis.</text>
</comment>
<dbReference type="EMBL" id="FNEB01000008">
    <property type="protein sequence ID" value="SDJ09801.1"/>
    <property type="molecule type" value="Genomic_DNA"/>
</dbReference>
<name>A0A1G8QYR0_9RHOB</name>
<dbReference type="NCBIfam" id="TIGR01214">
    <property type="entry name" value="rmlD"/>
    <property type="match status" value="1"/>
</dbReference>
<dbReference type="SUPFAM" id="SSF51735">
    <property type="entry name" value="NAD(P)-binding Rossmann-fold domains"/>
    <property type="match status" value="1"/>
</dbReference>
<evidence type="ECO:0000259" key="7">
    <source>
        <dbReference type="Pfam" id="PF04321"/>
    </source>
</evidence>
<evidence type="ECO:0000256" key="3">
    <source>
        <dbReference type="ARBA" id="ARBA00012929"/>
    </source>
</evidence>
<evidence type="ECO:0000256" key="4">
    <source>
        <dbReference type="ARBA" id="ARBA00017099"/>
    </source>
</evidence>
<keyword evidence="6" id="KW-0521">NADP</keyword>
<evidence type="ECO:0000256" key="2">
    <source>
        <dbReference type="ARBA" id="ARBA00010944"/>
    </source>
</evidence>
<evidence type="ECO:0000313" key="9">
    <source>
        <dbReference type="Proteomes" id="UP000199340"/>
    </source>
</evidence>
<dbReference type="Proteomes" id="UP000199340">
    <property type="component" value="Unassembled WGS sequence"/>
</dbReference>
<dbReference type="PANTHER" id="PTHR10491">
    <property type="entry name" value="DTDP-4-DEHYDRORHAMNOSE REDUCTASE"/>
    <property type="match status" value="1"/>
</dbReference>
<dbReference type="EC" id="1.1.1.133" evidence="3 6"/>
<dbReference type="AlphaFoldDB" id="A0A1G8QYR0"/>
<evidence type="ECO:0000256" key="5">
    <source>
        <dbReference type="ARBA" id="ARBA00048200"/>
    </source>
</evidence>
<evidence type="ECO:0000256" key="1">
    <source>
        <dbReference type="ARBA" id="ARBA00004781"/>
    </source>
</evidence>
<dbReference type="Pfam" id="PF04321">
    <property type="entry name" value="RmlD_sub_bind"/>
    <property type="match status" value="1"/>
</dbReference>
<accession>A0A1G8QYR0</accession>
<keyword evidence="9" id="KW-1185">Reference proteome</keyword>
<dbReference type="CDD" id="cd05254">
    <property type="entry name" value="dTDP_HR_like_SDR_e"/>
    <property type="match status" value="1"/>
</dbReference>
<dbReference type="InterPro" id="IPR029903">
    <property type="entry name" value="RmlD-like-bd"/>
</dbReference>
<evidence type="ECO:0000313" key="8">
    <source>
        <dbReference type="EMBL" id="SDJ09801.1"/>
    </source>
</evidence>